<dbReference type="Proteomes" id="UP000029385">
    <property type="component" value="Unassembled WGS sequence"/>
</dbReference>
<reference evidence="1 2" key="1">
    <citation type="submission" date="2013-09" db="EMBL/GenBank/DDBJ databases">
        <title>Genome sequencing of Arenimonas oryziterrae.</title>
        <authorList>
            <person name="Chen F."/>
            <person name="Wang G."/>
        </authorList>
    </citation>
    <scope>NUCLEOTIDE SEQUENCE [LARGE SCALE GENOMIC DNA]</scope>
    <source>
        <strain evidence="1 2">YC6267</strain>
    </source>
</reference>
<keyword evidence="2" id="KW-1185">Reference proteome</keyword>
<protein>
    <recommendedName>
        <fullName evidence="3">ACT domain-containing protein</fullName>
    </recommendedName>
</protein>
<dbReference type="STRING" id="1121015.GCA_000420545_01116"/>
<dbReference type="eggNOG" id="COG3978">
    <property type="taxonomic scope" value="Bacteria"/>
</dbReference>
<dbReference type="RefSeq" id="WP_022968757.1">
    <property type="nucleotide sequence ID" value="NZ_ATVD01000002.1"/>
</dbReference>
<accession>A0A091AWB5</accession>
<dbReference type="PATRIC" id="fig|1121015.4.peg.170"/>
<dbReference type="InterPro" id="IPR045865">
    <property type="entry name" value="ACT-like_dom_sf"/>
</dbReference>
<comment type="caution">
    <text evidence="1">The sequence shown here is derived from an EMBL/GenBank/DDBJ whole genome shotgun (WGS) entry which is preliminary data.</text>
</comment>
<proteinExistence type="predicted"/>
<dbReference type="AlphaFoldDB" id="A0A091AWB5"/>
<name>A0A091AWB5_9GAMM</name>
<evidence type="ECO:0000313" key="2">
    <source>
        <dbReference type="Proteomes" id="UP000029385"/>
    </source>
</evidence>
<dbReference type="SUPFAM" id="SSF55021">
    <property type="entry name" value="ACT-like"/>
    <property type="match status" value="1"/>
</dbReference>
<dbReference type="Pfam" id="PF13710">
    <property type="entry name" value="ACT_5"/>
    <property type="match status" value="1"/>
</dbReference>
<sequence>MSRAFAIELEQAEGALLRLLGTIERRGFALAGLQADPTGSGGLSVRLSVDGERDPNVLCRQLERLVDVREVRLLPEPPEETPDTFQATWLQG</sequence>
<dbReference type="EMBL" id="AVCI01000001">
    <property type="protein sequence ID" value="KFN44588.1"/>
    <property type="molecule type" value="Genomic_DNA"/>
</dbReference>
<evidence type="ECO:0000313" key="1">
    <source>
        <dbReference type="EMBL" id="KFN44588.1"/>
    </source>
</evidence>
<dbReference type="OrthoDB" id="6198158at2"/>
<gene>
    <name evidence="1" type="ORF">N789_00850</name>
</gene>
<organism evidence="1 2">
    <name type="scientific">Arenimonas oryziterrae DSM 21050 = YC6267</name>
    <dbReference type="NCBI Taxonomy" id="1121015"/>
    <lineage>
        <taxon>Bacteria</taxon>
        <taxon>Pseudomonadati</taxon>
        <taxon>Pseudomonadota</taxon>
        <taxon>Gammaproteobacteria</taxon>
        <taxon>Lysobacterales</taxon>
        <taxon>Lysobacteraceae</taxon>
        <taxon>Arenimonas</taxon>
    </lineage>
</organism>
<evidence type="ECO:0008006" key="3">
    <source>
        <dbReference type="Google" id="ProtNLM"/>
    </source>
</evidence>
<dbReference type="Gene3D" id="3.30.70.260">
    <property type="match status" value="1"/>
</dbReference>